<organism evidence="2 3">
    <name type="scientific">Nesidiocoris tenuis</name>
    <dbReference type="NCBI Taxonomy" id="355587"/>
    <lineage>
        <taxon>Eukaryota</taxon>
        <taxon>Metazoa</taxon>
        <taxon>Ecdysozoa</taxon>
        <taxon>Arthropoda</taxon>
        <taxon>Hexapoda</taxon>
        <taxon>Insecta</taxon>
        <taxon>Pterygota</taxon>
        <taxon>Neoptera</taxon>
        <taxon>Paraneoptera</taxon>
        <taxon>Hemiptera</taxon>
        <taxon>Heteroptera</taxon>
        <taxon>Panheteroptera</taxon>
        <taxon>Cimicomorpha</taxon>
        <taxon>Miridae</taxon>
        <taxon>Dicyphina</taxon>
        <taxon>Nesidiocoris</taxon>
    </lineage>
</organism>
<feature type="region of interest" description="Disordered" evidence="1">
    <location>
        <begin position="1"/>
        <end position="84"/>
    </location>
</feature>
<dbReference type="Proteomes" id="UP001307889">
    <property type="component" value="Chromosome 10"/>
</dbReference>
<feature type="compositionally biased region" description="Polar residues" evidence="1">
    <location>
        <begin position="38"/>
        <end position="47"/>
    </location>
</feature>
<feature type="region of interest" description="Disordered" evidence="1">
    <location>
        <begin position="547"/>
        <end position="593"/>
    </location>
</feature>
<feature type="compositionally biased region" description="Polar residues" evidence="1">
    <location>
        <begin position="233"/>
        <end position="248"/>
    </location>
</feature>
<feature type="compositionally biased region" description="Basic and acidic residues" evidence="1">
    <location>
        <begin position="421"/>
        <end position="436"/>
    </location>
</feature>
<accession>A0ABN7B942</accession>
<evidence type="ECO:0000313" key="2">
    <source>
        <dbReference type="EMBL" id="BES99676.1"/>
    </source>
</evidence>
<feature type="compositionally biased region" description="Basic residues" evidence="1">
    <location>
        <begin position="442"/>
        <end position="451"/>
    </location>
</feature>
<feature type="compositionally biased region" description="Basic and acidic residues" evidence="1">
    <location>
        <begin position="452"/>
        <end position="461"/>
    </location>
</feature>
<feature type="compositionally biased region" description="Basic and acidic residues" evidence="1">
    <location>
        <begin position="287"/>
        <end position="307"/>
    </location>
</feature>
<reference evidence="2 3" key="1">
    <citation type="submission" date="2023-09" db="EMBL/GenBank/DDBJ databases">
        <title>Nesidiocoris tenuis whole genome shotgun sequence.</title>
        <authorList>
            <person name="Shibata T."/>
            <person name="Shimoda M."/>
            <person name="Kobayashi T."/>
            <person name="Uehara T."/>
        </authorList>
    </citation>
    <scope>NUCLEOTIDE SEQUENCE [LARGE SCALE GENOMIC DNA]</scope>
    <source>
        <strain evidence="2 3">Japan</strain>
    </source>
</reference>
<name>A0ABN7B942_9HEMI</name>
<feature type="compositionally biased region" description="Basic and acidic residues" evidence="1">
    <location>
        <begin position="360"/>
        <end position="370"/>
    </location>
</feature>
<feature type="compositionally biased region" description="Polar residues" evidence="1">
    <location>
        <begin position="67"/>
        <end position="80"/>
    </location>
</feature>
<protein>
    <submittedName>
        <fullName evidence="2">Uncharacterized protein</fullName>
    </submittedName>
</protein>
<feature type="compositionally biased region" description="Basic residues" evidence="1">
    <location>
        <begin position="1"/>
        <end position="11"/>
    </location>
</feature>
<feature type="region of interest" description="Disordered" evidence="1">
    <location>
        <begin position="232"/>
        <end position="311"/>
    </location>
</feature>
<gene>
    <name evidence="2" type="ORF">NTJ_12493</name>
</gene>
<dbReference type="EMBL" id="AP028918">
    <property type="protein sequence ID" value="BES99676.1"/>
    <property type="molecule type" value="Genomic_DNA"/>
</dbReference>
<feature type="region of interest" description="Disordered" evidence="1">
    <location>
        <begin position="353"/>
        <end position="472"/>
    </location>
</feature>
<feature type="compositionally biased region" description="Basic and acidic residues" evidence="1">
    <location>
        <begin position="379"/>
        <end position="412"/>
    </location>
</feature>
<keyword evidence="3" id="KW-1185">Reference proteome</keyword>
<evidence type="ECO:0000313" key="3">
    <source>
        <dbReference type="Proteomes" id="UP001307889"/>
    </source>
</evidence>
<proteinExistence type="predicted"/>
<sequence length="1026" mass="112050">MFRRFSSKKKLSSGDGKKTPPDAIPPQIPSKSKHLENPLSNAPNGTTVESKKKSQSSEVVQKLEGISRQTVGDHNGSGNAVAQKRRVKIRKVKRDRDGFLTNLAQQRPKCVSENNINDACQKTVGKGDNPSTKQLTQNPAIPLKYGPKKCSINVDANLKLSGRRISRNLAVVELNPAPLKFSSSEMVFPDVDKIKWPERLSKRRLGRPQMEAVAKKQFNVYPVEKPAMKGVSVDQNAAKTANSKNEANAETAHSLPGRNSAKPGSVAAEHTIPPPVSGPSKASKAPEPLKSDPKKAISPTKEPKNFPREALIPKFHQADFTFGKDEGNSAKMLNISSQSAAQSIADYLARSKITVNPSLKNKESESRKQNANESNDITGLDKIKLDKVENHQRKLLQEKVGKKPEANDKSEVAKAYSGIQEEDKSKKSPENAKARDSNVVIHKIRVSRTKRERSTPRDVRQRTKYNKFPDSAENIKQLTKSTIRQSKVGKVPVPGVEKAIAELFKKHDGTFRNIEVGKTSFTKEDLDVTVNEEFKFTNESKIDALQTDKGLSKNDSKKKSASVLSSQTDLQKPKVDSSGASERFRGVARSSGANGDKNDCIKSISLDTSVFGNSGSFINEASVNVTSSNVSPMSHLAGTLSSGKDPTAGPSCLTKPPFPPLCKGSGKINSQSASTQCCPPPDPPCSNCPTCKPPFPPICKSSRSLQSLAESSTSCCPPTEPSCFRCPTCKPPFPPICKQAAPQFAPCCPPCCPPPTCRIGCQPMIPLPCPTCKPKFPPMGKTCCPPRRPKPVLCCKPSSHSYPRTPERCPPDGFKSKSHSVNCDQEATRPIPICIDCIPKCKPRFPPACAEKFGCDKMNELTKESPRLAKLWQKLDSSDSKWIRNASSTVTVMYSSARKSLKSAFCTALGVIQNSVCNQCPQNARKPVHYGQIRFNAPKLWARKTSKLNFTGAKPYVESSIPPIRKGSFKKKVRYVKQRVLDGNARRAISVEQEKRKSSGKAPPTLAYSDVLNIVFAQKCSSGVCR</sequence>
<evidence type="ECO:0000256" key="1">
    <source>
        <dbReference type="SAM" id="MobiDB-lite"/>
    </source>
</evidence>